<proteinExistence type="predicted"/>
<dbReference type="AlphaFoldDB" id="A0A074LQX0"/>
<accession>A0A074LQX0</accession>
<gene>
    <name evidence="2" type="ORF">EL26_03090</name>
</gene>
<name>A0A074LQX0_9BACL</name>
<dbReference type="EMBL" id="JMIR01000003">
    <property type="protein sequence ID" value="KEO84521.1"/>
    <property type="molecule type" value="Genomic_DNA"/>
</dbReference>
<keyword evidence="3" id="KW-1185">Reference proteome</keyword>
<feature type="domain" description="DUF4178" evidence="1">
    <location>
        <begin position="30"/>
        <end position="163"/>
    </location>
</feature>
<sequence>MSVFDRIKNIWKANQNEGTQVVQRTLTNLQIGDIVSYDLEDYKVVGITTYRSGGQVKTGYVLSGPKNGYLMVEQKESIRAFLYETLDARLENPEEINHEMIYDDESYFEAARGEATVNVQGASAFNHYDIVYWWMHLSDDGKAMLFEWQSGEIIIRVGGKVKPSEVMILPGSE</sequence>
<dbReference type="eggNOG" id="ENOG502ZBW5">
    <property type="taxonomic scope" value="Bacteria"/>
</dbReference>
<organism evidence="2 3">
    <name type="scientific">Tumebacillus flagellatus</name>
    <dbReference type="NCBI Taxonomy" id="1157490"/>
    <lineage>
        <taxon>Bacteria</taxon>
        <taxon>Bacillati</taxon>
        <taxon>Bacillota</taxon>
        <taxon>Bacilli</taxon>
        <taxon>Bacillales</taxon>
        <taxon>Alicyclobacillaceae</taxon>
        <taxon>Tumebacillus</taxon>
    </lineage>
</organism>
<protein>
    <recommendedName>
        <fullName evidence="1">DUF4178 domain-containing protein</fullName>
    </recommendedName>
</protein>
<dbReference type="STRING" id="1157490.EL26_03090"/>
<dbReference type="Pfam" id="PF13785">
    <property type="entry name" value="DUF4178"/>
    <property type="match status" value="1"/>
</dbReference>
<evidence type="ECO:0000313" key="2">
    <source>
        <dbReference type="EMBL" id="KEO84521.1"/>
    </source>
</evidence>
<dbReference type="OrthoDB" id="2381171at2"/>
<dbReference type="Proteomes" id="UP000027931">
    <property type="component" value="Unassembled WGS sequence"/>
</dbReference>
<reference evidence="2 3" key="1">
    <citation type="journal article" date="2013" name="Int. J. Syst. Evol. Microbiol.">
        <title>Tumebacillus flagellatus sp. nov., an alpha-amylase/pullulanase-producing bacterium isolated from cassava wastewater.</title>
        <authorList>
            <person name="Wang Q."/>
            <person name="Xie N."/>
            <person name="Qin Y."/>
            <person name="Shen N."/>
            <person name="Zhu J."/>
            <person name="Mi H."/>
            <person name="Huang R."/>
        </authorList>
    </citation>
    <scope>NUCLEOTIDE SEQUENCE [LARGE SCALE GENOMIC DNA]</scope>
    <source>
        <strain evidence="2 3">GST4</strain>
    </source>
</reference>
<evidence type="ECO:0000259" key="1">
    <source>
        <dbReference type="Pfam" id="PF13785"/>
    </source>
</evidence>
<evidence type="ECO:0000313" key="3">
    <source>
        <dbReference type="Proteomes" id="UP000027931"/>
    </source>
</evidence>
<dbReference type="InterPro" id="IPR025235">
    <property type="entry name" value="DUF4178"/>
</dbReference>
<dbReference type="RefSeq" id="WP_038084365.1">
    <property type="nucleotide sequence ID" value="NZ_JMIR01000003.1"/>
</dbReference>
<comment type="caution">
    <text evidence="2">The sequence shown here is derived from an EMBL/GenBank/DDBJ whole genome shotgun (WGS) entry which is preliminary data.</text>
</comment>